<evidence type="ECO:0000313" key="1">
    <source>
        <dbReference type="EMBL" id="KKM77819.1"/>
    </source>
</evidence>
<feature type="non-terminal residue" evidence="1">
    <location>
        <position position="46"/>
    </location>
</feature>
<proteinExistence type="predicted"/>
<protein>
    <submittedName>
        <fullName evidence="1">Uncharacterized protein</fullName>
    </submittedName>
</protein>
<name>A0A0F9K6R7_9ZZZZ</name>
<organism evidence="1">
    <name type="scientific">marine sediment metagenome</name>
    <dbReference type="NCBI Taxonomy" id="412755"/>
    <lineage>
        <taxon>unclassified sequences</taxon>
        <taxon>metagenomes</taxon>
        <taxon>ecological metagenomes</taxon>
    </lineage>
</organism>
<sequence length="46" mass="5606">MMTVEREHYIVFLVYITRGTEILGKDFPSFDRAQEYMHQRQPLVPY</sequence>
<comment type="caution">
    <text evidence="1">The sequence shown here is derived from an EMBL/GenBank/DDBJ whole genome shotgun (WGS) entry which is preliminary data.</text>
</comment>
<accession>A0A0F9K6R7</accession>
<dbReference type="EMBL" id="LAZR01008587">
    <property type="protein sequence ID" value="KKM77819.1"/>
    <property type="molecule type" value="Genomic_DNA"/>
</dbReference>
<reference evidence="1" key="1">
    <citation type="journal article" date="2015" name="Nature">
        <title>Complex archaea that bridge the gap between prokaryotes and eukaryotes.</title>
        <authorList>
            <person name="Spang A."/>
            <person name="Saw J.H."/>
            <person name="Jorgensen S.L."/>
            <person name="Zaremba-Niedzwiedzka K."/>
            <person name="Martijn J."/>
            <person name="Lind A.E."/>
            <person name="van Eijk R."/>
            <person name="Schleper C."/>
            <person name="Guy L."/>
            <person name="Ettema T.J."/>
        </authorList>
    </citation>
    <scope>NUCLEOTIDE SEQUENCE</scope>
</reference>
<gene>
    <name evidence="1" type="ORF">LCGC14_1366330</name>
</gene>
<dbReference type="AlphaFoldDB" id="A0A0F9K6R7"/>